<name>A0A9P6NTA2_9BASI</name>
<dbReference type="Gene3D" id="3.40.50.300">
    <property type="entry name" value="P-loop containing nucleotide triphosphate hydrolases"/>
    <property type="match status" value="2"/>
</dbReference>
<keyword evidence="6" id="KW-0378">Hydrolase</keyword>
<dbReference type="Pfam" id="PF12513">
    <property type="entry name" value="SUV3_C"/>
    <property type="match status" value="1"/>
</dbReference>
<evidence type="ECO:0000256" key="2">
    <source>
        <dbReference type="ARBA" id="ARBA00001946"/>
    </source>
</evidence>
<dbReference type="PANTHER" id="PTHR12131">
    <property type="entry name" value="ATP-DEPENDENT RNA AND DNA HELICASE"/>
    <property type="match status" value="1"/>
</dbReference>
<evidence type="ECO:0000256" key="11">
    <source>
        <dbReference type="ARBA" id="ARBA00047984"/>
    </source>
</evidence>
<dbReference type="Proteomes" id="UP000886653">
    <property type="component" value="Unassembled WGS sequence"/>
</dbReference>
<dbReference type="InterPro" id="IPR041082">
    <property type="entry name" value="Suv3_C_1"/>
</dbReference>
<dbReference type="InterPro" id="IPR022192">
    <property type="entry name" value="SUV3_C"/>
</dbReference>
<dbReference type="InterPro" id="IPR044774">
    <property type="entry name" value="Suv3_DEXQc"/>
</dbReference>
<dbReference type="OrthoDB" id="6692397at2759"/>
<dbReference type="SUPFAM" id="SSF52540">
    <property type="entry name" value="P-loop containing nucleoside triphosphate hydrolases"/>
    <property type="match status" value="1"/>
</dbReference>
<keyword evidence="9" id="KW-0809">Transit peptide</keyword>
<dbReference type="Pfam" id="PF00271">
    <property type="entry name" value="Helicase_C"/>
    <property type="match status" value="1"/>
</dbReference>
<dbReference type="InterPro" id="IPR027417">
    <property type="entry name" value="P-loop_NTPase"/>
</dbReference>
<dbReference type="SMART" id="SM00490">
    <property type="entry name" value="HELICc"/>
    <property type="match status" value="1"/>
</dbReference>
<dbReference type="GO" id="GO:0000965">
    <property type="term" value="P:mitochondrial RNA 3'-end processing"/>
    <property type="evidence" value="ECO:0007669"/>
    <property type="project" value="TreeGrafter"/>
</dbReference>
<evidence type="ECO:0000256" key="1">
    <source>
        <dbReference type="ARBA" id="ARBA00001936"/>
    </source>
</evidence>
<evidence type="ECO:0000256" key="6">
    <source>
        <dbReference type="ARBA" id="ARBA00022801"/>
    </source>
</evidence>
<keyword evidence="8" id="KW-0067">ATP-binding</keyword>
<proteinExistence type="predicted"/>
<dbReference type="GO" id="GO:0003724">
    <property type="term" value="F:RNA helicase activity"/>
    <property type="evidence" value="ECO:0007669"/>
    <property type="project" value="UniProtKB-EC"/>
</dbReference>
<evidence type="ECO:0000256" key="8">
    <source>
        <dbReference type="ARBA" id="ARBA00022840"/>
    </source>
</evidence>
<comment type="cofactor">
    <cofactor evidence="1">
        <name>Mn(2+)</name>
        <dbReference type="ChEBI" id="CHEBI:29035"/>
    </cofactor>
</comment>
<dbReference type="GO" id="GO:0005524">
    <property type="term" value="F:ATP binding"/>
    <property type="evidence" value="ECO:0007669"/>
    <property type="project" value="UniProtKB-KW"/>
</dbReference>
<protein>
    <recommendedName>
        <fullName evidence="4">RNA helicase</fullName>
        <ecNumber evidence="4">3.6.4.13</ecNumber>
    </recommendedName>
</protein>
<organism evidence="14 15">
    <name type="scientific">Cronartium quercuum f. sp. fusiforme G11</name>
    <dbReference type="NCBI Taxonomy" id="708437"/>
    <lineage>
        <taxon>Eukaryota</taxon>
        <taxon>Fungi</taxon>
        <taxon>Dikarya</taxon>
        <taxon>Basidiomycota</taxon>
        <taxon>Pucciniomycotina</taxon>
        <taxon>Pucciniomycetes</taxon>
        <taxon>Pucciniales</taxon>
        <taxon>Coleosporiaceae</taxon>
        <taxon>Cronartium</taxon>
    </lineage>
</organism>
<reference evidence="14" key="1">
    <citation type="submission" date="2013-11" db="EMBL/GenBank/DDBJ databases">
        <title>Genome sequence of the fusiform rust pathogen reveals effectors for host alternation and coevolution with pine.</title>
        <authorList>
            <consortium name="DOE Joint Genome Institute"/>
            <person name="Smith K."/>
            <person name="Pendleton A."/>
            <person name="Kubisiak T."/>
            <person name="Anderson C."/>
            <person name="Salamov A."/>
            <person name="Aerts A."/>
            <person name="Riley R."/>
            <person name="Clum A."/>
            <person name="Lindquist E."/>
            <person name="Ence D."/>
            <person name="Campbell M."/>
            <person name="Kronenberg Z."/>
            <person name="Feau N."/>
            <person name="Dhillon B."/>
            <person name="Hamelin R."/>
            <person name="Burleigh J."/>
            <person name="Smith J."/>
            <person name="Yandell M."/>
            <person name="Nelson C."/>
            <person name="Grigoriev I."/>
            <person name="Davis J."/>
        </authorList>
    </citation>
    <scope>NUCLEOTIDE SEQUENCE</scope>
    <source>
        <strain evidence="14">G11</strain>
    </source>
</reference>
<dbReference type="Pfam" id="PF22527">
    <property type="entry name" value="DEXQc_Suv3"/>
    <property type="match status" value="1"/>
</dbReference>
<dbReference type="FunFam" id="3.40.50.300:FF:000269">
    <property type="entry name" value="ATP-dependent RNA helicase SUPV3L1, mitochondrial"/>
    <property type="match status" value="1"/>
</dbReference>
<keyword evidence="5" id="KW-0547">Nucleotide-binding</keyword>
<dbReference type="CDD" id="cd18805">
    <property type="entry name" value="SF2_C_suv3"/>
    <property type="match status" value="1"/>
</dbReference>
<gene>
    <name evidence="14" type="ORF">CROQUDRAFT_40292</name>
</gene>
<dbReference type="GO" id="GO:0016787">
    <property type="term" value="F:hydrolase activity"/>
    <property type="evidence" value="ECO:0007669"/>
    <property type="project" value="UniProtKB-KW"/>
</dbReference>
<dbReference type="EMBL" id="MU167230">
    <property type="protein sequence ID" value="KAG0149131.1"/>
    <property type="molecule type" value="Genomic_DNA"/>
</dbReference>
<evidence type="ECO:0000256" key="3">
    <source>
        <dbReference type="ARBA" id="ARBA00004173"/>
    </source>
</evidence>
<evidence type="ECO:0000313" key="14">
    <source>
        <dbReference type="EMBL" id="KAG0149131.1"/>
    </source>
</evidence>
<dbReference type="Pfam" id="PF18147">
    <property type="entry name" value="Suv3_C_1"/>
    <property type="match status" value="1"/>
</dbReference>
<dbReference type="InterPro" id="IPR055206">
    <property type="entry name" value="DEXQc_SUV3"/>
</dbReference>
<evidence type="ECO:0000256" key="9">
    <source>
        <dbReference type="ARBA" id="ARBA00022946"/>
    </source>
</evidence>
<keyword evidence="7" id="KW-0347">Helicase</keyword>
<dbReference type="FunFam" id="3.40.50.300:FF:000957">
    <property type="entry name" value="ATP-dependent RNA helicase SUV3L, mitochondrial"/>
    <property type="match status" value="1"/>
</dbReference>
<comment type="catalytic activity">
    <reaction evidence="11">
        <text>ATP + H2O = ADP + phosphate + H(+)</text>
        <dbReference type="Rhea" id="RHEA:13065"/>
        <dbReference type="ChEBI" id="CHEBI:15377"/>
        <dbReference type="ChEBI" id="CHEBI:15378"/>
        <dbReference type="ChEBI" id="CHEBI:30616"/>
        <dbReference type="ChEBI" id="CHEBI:43474"/>
        <dbReference type="ChEBI" id="CHEBI:456216"/>
        <dbReference type="EC" id="3.6.4.13"/>
    </reaction>
</comment>
<comment type="subcellular location">
    <subcellularLocation>
        <location evidence="3">Mitochondrion</location>
    </subcellularLocation>
</comment>
<evidence type="ECO:0000256" key="12">
    <source>
        <dbReference type="SAM" id="MobiDB-lite"/>
    </source>
</evidence>
<dbReference type="PROSITE" id="PS51194">
    <property type="entry name" value="HELICASE_CTER"/>
    <property type="match status" value="1"/>
</dbReference>
<dbReference type="Gene3D" id="1.20.58.1080">
    <property type="match status" value="1"/>
</dbReference>
<dbReference type="CDD" id="cd17913">
    <property type="entry name" value="DEXQc_Suv3"/>
    <property type="match status" value="1"/>
</dbReference>
<feature type="domain" description="Helicase C-terminal" evidence="13">
    <location>
        <begin position="230"/>
        <end position="385"/>
    </location>
</feature>
<evidence type="ECO:0000259" key="13">
    <source>
        <dbReference type="PROSITE" id="PS51194"/>
    </source>
</evidence>
<sequence>MDRWIISNFIPWAANACRYPPTNQRPVRHPVSGDKSIDPALQAFLSSLSSLIDMRRPHDRYPDARRYKRQIHLHVGPTNSGKTHSALRALHGANTGVYAGPLRLLAHEVFTRLNEGQIAHDLAPRACNLITGEEQRTVDLTAGLTSCTVEMLSPHQYYDVVVIDEIQMIGDVYRGDAWTQAVLGTQAKELHLCGEESVVELIRQLAQYSGDEFLLHRYQRLTPLKVSDESLHGDLSKVQKGDCVVTFSRSNIYAIKKYIQQKTGLRVGMAYGGLPPEVREREARMFNLGSQIEGEGGYDVLVGSDAIGMGLNLKIKRVIFEALYKFDGRMEVALSTSQIKQIGGRAGRYGVLPPKRKLDSEQSSITSQPMTQSIGEVATLQESEMPLLRECMSAPFHPIHQAVIKAPFETVEGLARLVPPGVRFSTLLGLRRTLTVTSPIFAIGDEKNAAGIADSLEGIAKLSLSERDLFCSAPANSRNPVAMDALRAWAAAHAERVEVDFPAWLRHENLESAITSIQDFAPPSRPSTAVDEKTTRTKDRMVSQTLLRLESLHKCLVLYLWLGFRLPETFTAMSTCSEWKTKTEDALALGLNALGHRKRQDEVQSEKCSRSETGLLHAVTQRPP</sequence>
<dbReference type="InterPro" id="IPR050699">
    <property type="entry name" value="RNA-DNA_Helicase"/>
</dbReference>
<evidence type="ECO:0000256" key="5">
    <source>
        <dbReference type="ARBA" id="ARBA00022741"/>
    </source>
</evidence>
<dbReference type="EC" id="3.6.4.13" evidence="4"/>
<feature type="region of interest" description="Disordered" evidence="12">
    <location>
        <begin position="600"/>
        <end position="624"/>
    </location>
</feature>
<keyword evidence="10" id="KW-0496">Mitochondrion</keyword>
<keyword evidence="15" id="KW-1185">Reference proteome</keyword>
<dbReference type="InterPro" id="IPR001650">
    <property type="entry name" value="Helicase_C-like"/>
</dbReference>
<dbReference type="GO" id="GO:0045025">
    <property type="term" value="C:mitochondrial degradosome"/>
    <property type="evidence" value="ECO:0007669"/>
    <property type="project" value="TreeGrafter"/>
</dbReference>
<evidence type="ECO:0000313" key="15">
    <source>
        <dbReference type="Proteomes" id="UP000886653"/>
    </source>
</evidence>
<comment type="caution">
    <text evidence="14">The sequence shown here is derived from an EMBL/GenBank/DDBJ whole genome shotgun (WGS) entry which is preliminary data.</text>
</comment>
<dbReference type="AlphaFoldDB" id="A0A9P6NTA2"/>
<feature type="compositionally biased region" description="Basic and acidic residues" evidence="12">
    <location>
        <begin position="600"/>
        <end position="610"/>
    </location>
</feature>
<accession>A0A9P6NTA2</accession>
<evidence type="ECO:0000256" key="10">
    <source>
        <dbReference type="ARBA" id="ARBA00023128"/>
    </source>
</evidence>
<dbReference type="Gene3D" id="1.20.272.40">
    <property type="match status" value="1"/>
</dbReference>
<evidence type="ECO:0000256" key="7">
    <source>
        <dbReference type="ARBA" id="ARBA00022806"/>
    </source>
</evidence>
<dbReference type="PANTHER" id="PTHR12131:SF1">
    <property type="entry name" value="ATP-DEPENDENT RNA HELICASE SUPV3L1, MITOCHONDRIAL-RELATED"/>
    <property type="match status" value="1"/>
</dbReference>
<comment type="cofactor">
    <cofactor evidence="2">
        <name>Mg(2+)</name>
        <dbReference type="ChEBI" id="CHEBI:18420"/>
    </cofactor>
</comment>
<evidence type="ECO:0000256" key="4">
    <source>
        <dbReference type="ARBA" id="ARBA00012552"/>
    </source>
</evidence>